<keyword evidence="1" id="KW-0677">Repeat</keyword>
<dbReference type="InterPro" id="IPR002048">
    <property type="entry name" value="EF_hand_dom"/>
</dbReference>
<name>A0A1W0E4H9_9MICR</name>
<dbReference type="EMBL" id="MNPJ01000022">
    <property type="protein sequence ID" value="OQS54154.1"/>
    <property type="molecule type" value="Genomic_DNA"/>
</dbReference>
<dbReference type="OrthoDB" id="429467at2759"/>
<dbReference type="Proteomes" id="UP000192758">
    <property type="component" value="Unassembled WGS sequence"/>
</dbReference>
<dbReference type="AlphaFoldDB" id="A0A1W0E4H9"/>
<dbReference type="PROSITE" id="PS50222">
    <property type="entry name" value="EF_HAND_2"/>
    <property type="match status" value="2"/>
</dbReference>
<proteinExistence type="predicted"/>
<feature type="domain" description="EF-hand" evidence="2">
    <location>
        <begin position="86"/>
        <end position="121"/>
    </location>
</feature>
<dbReference type="Gene3D" id="1.10.238.10">
    <property type="entry name" value="EF-hand"/>
    <property type="match status" value="2"/>
</dbReference>
<accession>A0A1W0E4H9</accession>
<feature type="domain" description="EF-hand" evidence="2">
    <location>
        <begin position="17"/>
        <end position="52"/>
    </location>
</feature>
<dbReference type="Pfam" id="PF13499">
    <property type="entry name" value="EF-hand_7"/>
    <property type="match status" value="1"/>
</dbReference>
<protein>
    <submittedName>
        <fullName evidence="3">Myosin</fullName>
    </submittedName>
</protein>
<evidence type="ECO:0000313" key="4">
    <source>
        <dbReference type="Proteomes" id="UP000192758"/>
    </source>
</evidence>
<dbReference type="InterPro" id="IPR050403">
    <property type="entry name" value="Myosin_RLC"/>
</dbReference>
<reference evidence="3 4" key="1">
    <citation type="journal article" date="2017" name="Environ. Microbiol.">
        <title>Decay of the glycolytic pathway and adaptation to intranuclear parasitism within Enterocytozoonidae microsporidia.</title>
        <authorList>
            <person name="Wiredu Boakye D."/>
            <person name="Jaroenlak P."/>
            <person name="Prachumwat A."/>
            <person name="Williams T.A."/>
            <person name="Bateman K.S."/>
            <person name="Itsathitphaisarn O."/>
            <person name="Sritunyalucksana K."/>
            <person name="Paszkiewicz K.H."/>
            <person name="Moore K.A."/>
            <person name="Stentiford G.D."/>
            <person name="Williams B.A."/>
        </authorList>
    </citation>
    <scope>NUCLEOTIDE SEQUENCE [LARGE SCALE GENOMIC DNA]</scope>
    <source>
        <strain evidence="3 4">TH1</strain>
    </source>
</reference>
<sequence>MAVRRRTSNVFTCFNDEQISEMRDAFGLFDIDGDCVVTEENLKEFCKSIGDPFTDEEIKAMIGEISPNCNFMMFLSVLGDKLSQVSELQKILTNFKVLDEGNKGTINKEYLRKVLSETEDKEFEDLVKGCVKNGEVDYNRLAIKIKHGEILENLLVQEE</sequence>
<dbReference type="FunFam" id="1.10.238.10:FF:000001">
    <property type="entry name" value="Calmodulin 1"/>
    <property type="match status" value="1"/>
</dbReference>
<comment type="caution">
    <text evidence="3">The sequence shown here is derived from an EMBL/GenBank/DDBJ whole genome shotgun (WGS) entry which is preliminary data.</text>
</comment>
<organism evidence="3 4">
    <name type="scientific">Ecytonucleospora hepatopenaei</name>
    <dbReference type="NCBI Taxonomy" id="646526"/>
    <lineage>
        <taxon>Eukaryota</taxon>
        <taxon>Fungi</taxon>
        <taxon>Fungi incertae sedis</taxon>
        <taxon>Microsporidia</taxon>
        <taxon>Enterocytozoonidae</taxon>
        <taxon>Ecytonucleospora</taxon>
    </lineage>
</organism>
<dbReference type="PANTHER" id="PTHR23049">
    <property type="entry name" value="MYOSIN REGULATORY LIGHT CHAIN 2"/>
    <property type="match status" value="1"/>
</dbReference>
<dbReference type="GO" id="GO:0005509">
    <property type="term" value="F:calcium ion binding"/>
    <property type="evidence" value="ECO:0007669"/>
    <property type="project" value="InterPro"/>
</dbReference>
<dbReference type="SMR" id="A0A1W0E4H9"/>
<dbReference type="InterPro" id="IPR011992">
    <property type="entry name" value="EF-hand-dom_pair"/>
</dbReference>
<gene>
    <name evidence="3" type="primary">Myosin</name>
    <name evidence="3" type="ORF">EHP00_1756</name>
</gene>
<dbReference type="SUPFAM" id="SSF47473">
    <property type="entry name" value="EF-hand"/>
    <property type="match status" value="1"/>
</dbReference>
<evidence type="ECO:0000313" key="3">
    <source>
        <dbReference type="EMBL" id="OQS54154.1"/>
    </source>
</evidence>
<evidence type="ECO:0000259" key="2">
    <source>
        <dbReference type="PROSITE" id="PS50222"/>
    </source>
</evidence>
<dbReference type="CDD" id="cd00051">
    <property type="entry name" value="EFh"/>
    <property type="match status" value="1"/>
</dbReference>
<dbReference type="STRING" id="646526.A0A1W0E4H9"/>
<dbReference type="SMART" id="SM00054">
    <property type="entry name" value="EFh"/>
    <property type="match status" value="2"/>
</dbReference>
<dbReference type="VEuPathDB" id="MicrosporidiaDB:EHP00_1756"/>
<evidence type="ECO:0000256" key="1">
    <source>
        <dbReference type="ARBA" id="ARBA00022737"/>
    </source>
</evidence>
<keyword evidence="4" id="KW-1185">Reference proteome</keyword>